<keyword evidence="3" id="KW-0677">Repeat</keyword>
<evidence type="ECO:0000313" key="7">
    <source>
        <dbReference type="EMBL" id="CAB9504609.1"/>
    </source>
</evidence>
<dbReference type="InterPro" id="IPR032675">
    <property type="entry name" value="LRR_dom_sf"/>
</dbReference>
<dbReference type="PANTHER" id="PTHR48004">
    <property type="entry name" value="OS01G0149700 PROTEIN"/>
    <property type="match status" value="1"/>
</dbReference>
<proteinExistence type="predicted"/>
<dbReference type="EMBL" id="CAICTM010000201">
    <property type="protein sequence ID" value="CAB9504609.1"/>
    <property type="molecule type" value="Genomic_DNA"/>
</dbReference>
<feature type="compositionally biased region" description="Basic and acidic residues" evidence="5">
    <location>
        <begin position="15"/>
        <end position="25"/>
    </location>
</feature>
<evidence type="ECO:0000256" key="6">
    <source>
        <dbReference type="SAM" id="Phobius"/>
    </source>
</evidence>
<evidence type="ECO:0000256" key="1">
    <source>
        <dbReference type="ARBA" id="ARBA00004370"/>
    </source>
</evidence>
<feature type="region of interest" description="Disordered" evidence="5">
    <location>
        <begin position="1"/>
        <end position="25"/>
    </location>
</feature>
<feature type="compositionally biased region" description="Polar residues" evidence="5">
    <location>
        <begin position="1"/>
        <end position="13"/>
    </location>
</feature>
<organism evidence="7 8">
    <name type="scientific">Seminavis robusta</name>
    <dbReference type="NCBI Taxonomy" id="568900"/>
    <lineage>
        <taxon>Eukaryota</taxon>
        <taxon>Sar</taxon>
        <taxon>Stramenopiles</taxon>
        <taxon>Ochrophyta</taxon>
        <taxon>Bacillariophyta</taxon>
        <taxon>Bacillariophyceae</taxon>
        <taxon>Bacillariophycidae</taxon>
        <taxon>Naviculales</taxon>
        <taxon>Naviculaceae</taxon>
        <taxon>Seminavis</taxon>
    </lineage>
</organism>
<evidence type="ECO:0000313" key="8">
    <source>
        <dbReference type="Proteomes" id="UP001153069"/>
    </source>
</evidence>
<evidence type="ECO:0000256" key="4">
    <source>
        <dbReference type="ARBA" id="ARBA00023136"/>
    </source>
</evidence>
<dbReference type="PANTHER" id="PTHR48004:SF59">
    <property type="entry name" value="LEUCINE-RICH REPEAT-CONTAINING N-TERMINAL PLANT-TYPE DOMAIN-CONTAINING PROTEIN"/>
    <property type="match status" value="1"/>
</dbReference>
<dbReference type="Pfam" id="PF00560">
    <property type="entry name" value="LRR_1"/>
    <property type="match status" value="3"/>
</dbReference>
<comment type="subcellular location">
    <subcellularLocation>
        <location evidence="1">Membrane</location>
    </subcellularLocation>
</comment>
<keyword evidence="4 6" id="KW-0472">Membrane</keyword>
<evidence type="ECO:0000256" key="2">
    <source>
        <dbReference type="ARBA" id="ARBA00022729"/>
    </source>
</evidence>
<name>A0A9N8DL56_9STRA</name>
<protein>
    <submittedName>
        <fullName evidence="7">Leucine Rich Repeat</fullName>
    </submittedName>
</protein>
<accession>A0A9N8DL56</accession>
<dbReference type="AlphaFoldDB" id="A0A9N8DL56"/>
<comment type="caution">
    <text evidence="7">The sequence shown here is derived from an EMBL/GenBank/DDBJ whole genome shotgun (WGS) entry which is preliminary data.</text>
</comment>
<dbReference type="InterPro" id="IPR001611">
    <property type="entry name" value="Leu-rich_rpt"/>
</dbReference>
<dbReference type="OrthoDB" id="41016at2759"/>
<gene>
    <name evidence="7" type="ORF">SEMRO_202_G085440.1</name>
</gene>
<feature type="transmembrane region" description="Helical" evidence="6">
    <location>
        <begin position="64"/>
        <end position="83"/>
    </location>
</feature>
<dbReference type="SUPFAM" id="SSF52058">
    <property type="entry name" value="L domain-like"/>
    <property type="match status" value="1"/>
</dbReference>
<keyword evidence="6" id="KW-0812">Transmembrane</keyword>
<dbReference type="InterPro" id="IPR052941">
    <property type="entry name" value="StomDev_PlantInt_Reg"/>
</dbReference>
<reference evidence="7" key="1">
    <citation type="submission" date="2020-06" db="EMBL/GenBank/DDBJ databases">
        <authorList>
            <consortium name="Plant Systems Biology data submission"/>
        </authorList>
    </citation>
    <scope>NUCLEOTIDE SEQUENCE</scope>
    <source>
        <strain evidence="7">D6</strain>
    </source>
</reference>
<dbReference type="Gene3D" id="3.80.10.10">
    <property type="entry name" value="Ribonuclease Inhibitor"/>
    <property type="match status" value="3"/>
</dbReference>
<evidence type="ECO:0000256" key="3">
    <source>
        <dbReference type="ARBA" id="ARBA00022737"/>
    </source>
</evidence>
<dbReference type="GO" id="GO:0016020">
    <property type="term" value="C:membrane"/>
    <property type="evidence" value="ECO:0007669"/>
    <property type="project" value="UniProtKB-SubCell"/>
</dbReference>
<dbReference type="Proteomes" id="UP001153069">
    <property type="component" value="Unassembled WGS sequence"/>
</dbReference>
<sequence length="523" mass="56472">MPPTTVPGSMESSDITDRDEKTDHTATQELAVVMPVMEAEEPEIPQQILSPDDKPAFEPKKFPTFYVAAGIIIFVLVVTIGSICGTGHCGSGGGSEAMESATGREALRQDFELQITAGLRSVRFGLDDENSAYEKALDWIINADPKQLEPDADNLLQRFILALLYYHSTERKPWYSCNPPQGAQDDTCQFFLNVNHVQWGNRWLSGSPECQWGGVFCESGVVTVIELNANEMNGQLPAELGVLPKLTKLDFSHNELTGTIPSSLMLTELDLGANQFAGTIPAEIFNNPGLESLNLENNTLTGTLPTDVGLASELVRLSLGFNRLSGLLPNQLFGLSNMERMVLQSNQFTGTLSEAVGNLVNMQYLFFGETSLDGPLPSQLGLLTILREMDMHNSFISGTIPEELFTGCSELVLLYFGDCNLSGTISTSVGLLTELRALLLANNNLSGTIPEEMTASTWLYQFSVNGNQLSGSFPSALCSNLFPATGTHLAADCGPEKDTGIAAMPCLCCTECCEASTGICSEV</sequence>
<evidence type="ECO:0000256" key="5">
    <source>
        <dbReference type="SAM" id="MobiDB-lite"/>
    </source>
</evidence>
<keyword evidence="6" id="KW-1133">Transmembrane helix</keyword>
<keyword evidence="8" id="KW-1185">Reference proteome</keyword>
<keyword evidence="2" id="KW-0732">Signal</keyword>
<dbReference type="FunFam" id="3.80.10.10:FF:000400">
    <property type="entry name" value="Nuclear pore complex protein NUP107"/>
    <property type="match status" value="1"/>
</dbReference>